<evidence type="ECO:0000256" key="8">
    <source>
        <dbReference type="ARBA" id="ARBA00022989"/>
    </source>
</evidence>
<dbReference type="CDD" id="cd00082">
    <property type="entry name" value="HisKA"/>
    <property type="match status" value="1"/>
</dbReference>
<dbReference type="Gene3D" id="1.10.287.130">
    <property type="match status" value="1"/>
</dbReference>
<evidence type="ECO:0000256" key="7">
    <source>
        <dbReference type="ARBA" id="ARBA00022777"/>
    </source>
</evidence>
<keyword evidence="9" id="KW-0902">Two-component regulatory system</keyword>
<dbReference type="InterPro" id="IPR005467">
    <property type="entry name" value="His_kinase_dom"/>
</dbReference>
<evidence type="ECO:0000259" key="13">
    <source>
        <dbReference type="PROSITE" id="PS50885"/>
    </source>
</evidence>
<dbReference type="InterPro" id="IPR004358">
    <property type="entry name" value="Sig_transdc_His_kin-like_C"/>
</dbReference>
<proteinExistence type="predicted"/>
<keyword evidence="4" id="KW-0597">Phosphoprotein</keyword>
<keyword evidence="6 11" id="KW-0812">Transmembrane</keyword>
<dbReference type="RefSeq" id="WP_258331850.1">
    <property type="nucleotide sequence ID" value="NZ_JAPTGG010000008.1"/>
</dbReference>
<protein>
    <recommendedName>
        <fullName evidence="3">histidine kinase</fullName>
        <ecNumber evidence="3">2.7.13.3</ecNumber>
    </recommendedName>
</protein>
<feature type="domain" description="Histidine kinase" evidence="12">
    <location>
        <begin position="237"/>
        <end position="442"/>
    </location>
</feature>
<evidence type="ECO:0000256" key="11">
    <source>
        <dbReference type="SAM" id="Phobius"/>
    </source>
</evidence>
<evidence type="ECO:0000256" key="2">
    <source>
        <dbReference type="ARBA" id="ARBA00004370"/>
    </source>
</evidence>
<dbReference type="InterPro" id="IPR003660">
    <property type="entry name" value="HAMP_dom"/>
</dbReference>
<dbReference type="InterPro" id="IPR036890">
    <property type="entry name" value="HATPase_C_sf"/>
</dbReference>
<evidence type="ECO:0000259" key="12">
    <source>
        <dbReference type="PROSITE" id="PS50109"/>
    </source>
</evidence>
<evidence type="ECO:0000256" key="6">
    <source>
        <dbReference type="ARBA" id="ARBA00022692"/>
    </source>
</evidence>
<dbReference type="PANTHER" id="PTHR45436">
    <property type="entry name" value="SENSOR HISTIDINE KINASE YKOH"/>
    <property type="match status" value="1"/>
</dbReference>
<dbReference type="PROSITE" id="PS50885">
    <property type="entry name" value="HAMP"/>
    <property type="match status" value="1"/>
</dbReference>
<feature type="domain" description="HAMP" evidence="13">
    <location>
        <begin position="181"/>
        <end position="229"/>
    </location>
</feature>
<keyword evidence="15" id="KW-1185">Reference proteome</keyword>
<evidence type="ECO:0000256" key="5">
    <source>
        <dbReference type="ARBA" id="ARBA00022679"/>
    </source>
</evidence>
<keyword evidence="8 11" id="KW-1133">Transmembrane helix</keyword>
<dbReference type="Pfam" id="PF00512">
    <property type="entry name" value="HisKA"/>
    <property type="match status" value="1"/>
</dbReference>
<dbReference type="Proteomes" id="UP001069090">
    <property type="component" value="Unassembled WGS sequence"/>
</dbReference>
<dbReference type="PROSITE" id="PS50109">
    <property type="entry name" value="HIS_KIN"/>
    <property type="match status" value="1"/>
</dbReference>
<reference evidence="14 15" key="1">
    <citation type="submission" date="2022-12" db="EMBL/GenBank/DDBJ databases">
        <title>Dasania phycosphaerae sp. nov., isolated from particulate material of the south coast of Korea.</title>
        <authorList>
            <person name="Jiang Y."/>
        </authorList>
    </citation>
    <scope>NUCLEOTIDE SEQUENCE [LARGE SCALE GENOMIC DNA]</scope>
    <source>
        <strain evidence="14 15">GY-19</strain>
    </source>
</reference>
<feature type="transmembrane region" description="Helical" evidence="11">
    <location>
        <begin position="158"/>
        <end position="180"/>
    </location>
</feature>
<dbReference type="GO" id="GO:0016020">
    <property type="term" value="C:membrane"/>
    <property type="evidence" value="ECO:0007669"/>
    <property type="project" value="UniProtKB-SubCell"/>
</dbReference>
<dbReference type="InterPro" id="IPR003661">
    <property type="entry name" value="HisK_dim/P_dom"/>
</dbReference>
<dbReference type="SUPFAM" id="SSF47384">
    <property type="entry name" value="Homodimeric domain of signal transducing histidine kinase"/>
    <property type="match status" value="1"/>
</dbReference>
<evidence type="ECO:0000313" key="15">
    <source>
        <dbReference type="Proteomes" id="UP001069090"/>
    </source>
</evidence>
<keyword evidence="5" id="KW-0808">Transferase</keyword>
<name>A0A9J6RML0_9GAMM</name>
<evidence type="ECO:0000256" key="9">
    <source>
        <dbReference type="ARBA" id="ARBA00023012"/>
    </source>
</evidence>
<evidence type="ECO:0000256" key="1">
    <source>
        <dbReference type="ARBA" id="ARBA00000085"/>
    </source>
</evidence>
<dbReference type="Gene3D" id="6.10.340.10">
    <property type="match status" value="1"/>
</dbReference>
<dbReference type="SMART" id="SM00387">
    <property type="entry name" value="HATPase_c"/>
    <property type="match status" value="1"/>
</dbReference>
<keyword evidence="7" id="KW-0418">Kinase</keyword>
<dbReference type="SMART" id="SM00388">
    <property type="entry name" value="HisKA"/>
    <property type="match status" value="1"/>
</dbReference>
<gene>
    <name evidence="14" type="ORF">O0V09_10870</name>
</gene>
<dbReference type="PRINTS" id="PR00344">
    <property type="entry name" value="BCTRLSENSOR"/>
</dbReference>
<dbReference type="InterPro" id="IPR050428">
    <property type="entry name" value="TCS_sensor_his_kinase"/>
</dbReference>
<comment type="catalytic activity">
    <reaction evidence="1">
        <text>ATP + protein L-histidine = ADP + protein N-phospho-L-histidine.</text>
        <dbReference type="EC" id="2.7.13.3"/>
    </reaction>
</comment>
<evidence type="ECO:0000256" key="10">
    <source>
        <dbReference type="ARBA" id="ARBA00023136"/>
    </source>
</evidence>
<accession>A0A9J6RML0</accession>
<keyword evidence="14" id="KW-0547">Nucleotide-binding</keyword>
<keyword evidence="14" id="KW-0067">ATP-binding</keyword>
<dbReference type="EC" id="2.7.13.3" evidence="3"/>
<keyword evidence="10 11" id="KW-0472">Membrane</keyword>
<dbReference type="Gene3D" id="3.30.565.10">
    <property type="entry name" value="Histidine kinase-like ATPase, C-terminal domain"/>
    <property type="match status" value="1"/>
</dbReference>
<dbReference type="InterPro" id="IPR003594">
    <property type="entry name" value="HATPase_dom"/>
</dbReference>
<evidence type="ECO:0000256" key="3">
    <source>
        <dbReference type="ARBA" id="ARBA00012438"/>
    </source>
</evidence>
<feature type="transmembrane region" description="Helical" evidence="11">
    <location>
        <begin position="6"/>
        <end position="27"/>
    </location>
</feature>
<dbReference type="GO" id="GO:0005524">
    <property type="term" value="F:ATP binding"/>
    <property type="evidence" value="ECO:0007669"/>
    <property type="project" value="UniProtKB-KW"/>
</dbReference>
<organism evidence="14 15">
    <name type="scientific">Dasania phycosphaerae</name>
    <dbReference type="NCBI Taxonomy" id="2950436"/>
    <lineage>
        <taxon>Bacteria</taxon>
        <taxon>Pseudomonadati</taxon>
        <taxon>Pseudomonadota</taxon>
        <taxon>Gammaproteobacteria</taxon>
        <taxon>Cellvibrionales</taxon>
        <taxon>Spongiibacteraceae</taxon>
        <taxon>Dasania</taxon>
    </lineage>
</organism>
<evidence type="ECO:0000313" key="14">
    <source>
        <dbReference type="EMBL" id="MCZ0865708.1"/>
    </source>
</evidence>
<dbReference type="SUPFAM" id="SSF55874">
    <property type="entry name" value="ATPase domain of HSP90 chaperone/DNA topoisomerase II/histidine kinase"/>
    <property type="match status" value="1"/>
</dbReference>
<dbReference type="PANTHER" id="PTHR45436:SF5">
    <property type="entry name" value="SENSOR HISTIDINE KINASE TRCS"/>
    <property type="match status" value="1"/>
</dbReference>
<comment type="caution">
    <text evidence="14">The sequence shown here is derived from an EMBL/GenBank/DDBJ whole genome shotgun (WGS) entry which is preliminary data.</text>
</comment>
<dbReference type="GO" id="GO:0000155">
    <property type="term" value="F:phosphorelay sensor kinase activity"/>
    <property type="evidence" value="ECO:0007669"/>
    <property type="project" value="InterPro"/>
</dbReference>
<evidence type="ECO:0000256" key="4">
    <source>
        <dbReference type="ARBA" id="ARBA00022553"/>
    </source>
</evidence>
<sequence>MKGLFIRLYILIIGCFLLNSFLNQYLLNTTYKNQFAKETTYYAETLAESLLREHKNSNTDLHELMQWWKQRSELNFYNIKHIEIVDISDQRLAPVTPLTHSRFLSLSISRFLDTAELAVPLKPIVERLNFPSHSLHSQKALLIQFHDAYDSYFKTSFYIGYAMIFIITASLVYLITYYLYRYLQALSKSVKSIAAGHYKTKAPTTSVAAFRLLSNDINTMSAKLQDDEIKQQIFNGAISHELRSPITRLRLALDILNASSDPDTIKAMGSEMDKALNDLDHLTTNVLQLSKAYLQNNSSSQKQISIRQVINNLLNNISDTRIQFHCQHDIVLTANNSLIETACANLINNACKYAKQCILIKLAKTEQAYQLTVEDDGIGIAEQERENIFQPFYRIDSSRSRQTGGSGLGLAIVLEIIRKTEGNIHVEVSPLGGAKFVISWPL</sequence>
<dbReference type="EMBL" id="JAPTGG010000008">
    <property type="protein sequence ID" value="MCZ0865708.1"/>
    <property type="molecule type" value="Genomic_DNA"/>
</dbReference>
<dbReference type="Pfam" id="PF02518">
    <property type="entry name" value="HATPase_c"/>
    <property type="match status" value="1"/>
</dbReference>
<dbReference type="AlphaFoldDB" id="A0A9J6RML0"/>
<comment type="subcellular location">
    <subcellularLocation>
        <location evidence="2">Membrane</location>
    </subcellularLocation>
</comment>
<dbReference type="InterPro" id="IPR036097">
    <property type="entry name" value="HisK_dim/P_sf"/>
</dbReference>